<dbReference type="Pfam" id="PF00743">
    <property type="entry name" value="FMO-like"/>
    <property type="match status" value="1"/>
</dbReference>
<evidence type="ECO:0000256" key="4">
    <source>
        <dbReference type="ARBA" id="ARBA00023002"/>
    </source>
</evidence>
<dbReference type="SUPFAM" id="SSF51905">
    <property type="entry name" value="FAD/NAD(P)-binding domain"/>
    <property type="match status" value="1"/>
</dbReference>
<gene>
    <name evidence="6" type="ORF">EHS25_004077</name>
</gene>
<feature type="compositionally biased region" description="Polar residues" evidence="5">
    <location>
        <begin position="506"/>
        <end position="529"/>
    </location>
</feature>
<evidence type="ECO:0000313" key="6">
    <source>
        <dbReference type="EMBL" id="RSH94274.1"/>
    </source>
</evidence>
<sequence length="603" mass="66773">MSPSLPVTRVAIIGAGSSGLATLKQVVDAFARPEVSQRTTLDVVVYEAKSDVGGVWLADCEPKRFCRKELPSTKGDGGEQLYFYPPDGEDPSPMYEGLRTNLPYDVMQFREHGFPPNTAVFPDRETVLAYLSSYADRYSLRQHIRFQHRVLRLRHSGNPTGLFSSSATWPLADSRRRWTIDWRGPDEEGRDEYDFVCVANGHYADGWIPEVPGLSSFPGEILQSRFYVRPQDFVGRNVMVVGSFASGGDISRQLGSLNVGKYTTSGEPVITTPTGIENVDYDPSPPPRAGSGSGFTKVWCSMSSPTANTPDPSDPNQPFAKDITFVPLISHLEPPSPSHPSGRIHFQPHEGEQHDPVEGVDTIIFATGYNYHLPFCKAGDEPWSGHRMLDSVVREGEREGGKQDEEGGMKGLGVKGLDELLLFLEGDRSIAFPALPYQVVPFPLAEIQGRLAALLWAGLLPSFPPHPKLPINPSNPFWTPPPTPTSSTPEPTAPSAITKPLEKPTISFQESRSVTPSPRTTAANVNGPKQQPLPPSKATRKVMAQRQKLVFGAPYEWTYEEYLMGLMAEADHGRDVEDHWKKVEPWRRERRADTGLRKRTLGY</sequence>
<comment type="caution">
    <text evidence="6">The sequence shown here is derived from an EMBL/GenBank/DDBJ whole genome shotgun (WGS) entry which is preliminary data.</text>
</comment>
<comment type="similarity">
    <text evidence="1">Belongs to the FMO family.</text>
</comment>
<evidence type="ECO:0000256" key="5">
    <source>
        <dbReference type="SAM" id="MobiDB-lite"/>
    </source>
</evidence>
<protein>
    <recommendedName>
        <fullName evidence="8">Monooxygenase</fullName>
    </recommendedName>
</protein>
<evidence type="ECO:0008006" key="8">
    <source>
        <dbReference type="Google" id="ProtNLM"/>
    </source>
</evidence>
<feature type="region of interest" description="Disordered" evidence="5">
    <location>
        <begin position="474"/>
        <end position="538"/>
    </location>
</feature>
<keyword evidence="7" id="KW-1185">Reference proteome</keyword>
<keyword evidence="4" id="KW-0560">Oxidoreductase</keyword>
<name>A0A427YT17_9TREE</name>
<dbReference type="InterPro" id="IPR020946">
    <property type="entry name" value="Flavin_mOase-like"/>
</dbReference>
<dbReference type="EMBL" id="RSCD01000002">
    <property type="protein sequence ID" value="RSH94274.1"/>
    <property type="molecule type" value="Genomic_DNA"/>
</dbReference>
<evidence type="ECO:0000313" key="7">
    <source>
        <dbReference type="Proteomes" id="UP000279259"/>
    </source>
</evidence>
<dbReference type="AlphaFoldDB" id="A0A427YT17"/>
<feature type="region of interest" description="Disordered" evidence="5">
    <location>
        <begin position="268"/>
        <end position="293"/>
    </location>
</feature>
<keyword evidence="3" id="KW-0274">FAD</keyword>
<accession>A0A427YT17</accession>
<dbReference type="Proteomes" id="UP000279259">
    <property type="component" value="Unassembled WGS sequence"/>
</dbReference>
<dbReference type="PANTHER" id="PTHR23023">
    <property type="entry name" value="DIMETHYLANILINE MONOOXYGENASE"/>
    <property type="match status" value="1"/>
</dbReference>
<keyword evidence="2" id="KW-0285">Flavoprotein</keyword>
<evidence type="ECO:0000256" key="1">
    <source>
        <dbReference type="ARBA" id="ARBA00009183"/>
    </source>
</evidence>
<dbReference type="STRING" id="1890683.A0A427YT17"/>
<proteinExistence type="inferred from homology"/>
<dbReference type="OrthoDB" id="66881at2759"/>
<dbReference type="GO" id="GO:0050661">
    <property type="term" value="F:NADP binding"/>
    <property type="evidence" value="ECO:0007669"/>
    <property type="project" value="InterPro"/>
</dbReference>
<organism evidence="6 7">
    <name type="scientific">Saitozyma podzolica</name>
    <dbReference type="NCBI Taxonomy" id="1890683"/>
    <lineage>
        <taxon>Eukaryota</taxon>
        <taxon>Fungi</taxon>
        <taxon>Dikarya</taxon>
        <taxon>Basidiomycota</taxon>
        <taxon>Agaricomycotina</taxon>
        <taxon>Tremellomycetes</taxon>
        <taxon>Tremellales</taxon>
        <taxon>Trimorphomycetaceae</taxon>
        <taxon>Saitozyma</taxon>
    </lineage>
</organism>
<dbReference type="GO" id="GO:0050660">
    <property type="term" value="F:flavin adenine dinucleotide binding"/>
    <property type="evidence" value="ECO:0007669"/>
    <property type="project" value="InterPro"/>
</dbReference>
<dbReference type="InterPro" id="IPR050346">
    <property type="entry name" value="FMO-like"/>
</dbReference>
<dbReference type="Gene3D" id="3.50.50.60">
    <property type="entry name" value="FAD/NAD(P)-binding domain"/>
    <property type="match status" value="2"/>
</dbReference>
<feature type="compositionally biased region" description="Low complexity" evidence="5">
    <location>
        <begin position="485"/>
        <end position="498"/>
    </location>
</feature>
<evidence type="ECO:0000256" key="2">
    <source>
        <dbReference type="ARBA" id="ARBA00022630"/>
    </source>
</evidence>
<dbReference type="GO" id="GO:0004499">
    <property type="term" value="F:N,N-dimethylaniline monooxygenase activity"/>
    <property type="evidence" value="ECO:0007669"/>
    <property type="project" value="InterPro"/>
</dbReference>
<dbReference type="InterPro" id="IPR036188">
    <property type="entry name" value="FAD/NAD-bd_sf"/>
</dbReference>
<reference evidence="6 7" key="1">
    <citation type="submission" date="2018-11" db="EMBL/GenBank/DDBJ databases">
        <title>Genome sequence of Saitozyma podzolica DSM 27192.</title>
        <authorList>
            <person name="Aliyu H."/>
            <person name="Gorte O."/>
            <person name="Ochsenreither K."/>
        </authorList>
    </citation>
    <scope>NUCLEOTIDE SEQUENCE [LARGE SCALE GENOMIC DNA]</scope>
    <source>
        <strain evidence="6 7">DSM 27192</strain>
    </source>
</reference>
<evidence type="ECO:0000256" key="3">
    <source>
        <dbReference type="ARBA" id="ARBA00022827"/>
    </source>
</evidence>